<gene>
    <name evidence="2" type="ORF">BKE38_27975</name>
</gene>
<name>A0A1V2GU16_9PROT</name>
<evidence type="ECO:0000256" key="1">
    <source>
        <dbReference type="SAM" id="MobiDB-lite"/>
    </source>
</evidence>
<feature type="compositionally biased region" description="Low complexity" evidence="1">
    <location>
        <begin position="22"/>
        <end position="41"/>
    </location>
</feature>
<protein>
    <submittedName>
        <fullName evidence="2">Uncharacterized protein</fullName>
    </submittedName>
</protein>
<evidence type="ECO:0000313" key="2">
    <source>
        <dbReference type="EMBL" id="ONG44605.1"/>
    </source>
</evidence>
<comment type="caution">
    <text evidence="2">The sequence shown here is derived from an EMBL/GenBank/DDBJ whole genome shotgun (WGS) entry which is preliminary data.</text>
</comment>
<organism evidence="2 3">
    <name type="scientific">Teichococcus deserti</name>
    <dbReference type="NCBI Taxonomy" id="1817963"/>
    <lineage>
        <taxon>Bacteria</taxon>
        <taxon>Pseudomonadati</taxon>
        <taxon>Pseudomonadota</taxon>
        <taxon>Alphaproteobacteria</taxon>
        <taxon>Acetobacterales</taxon>
        <taxon>Roseomonadaceae</taxon>
        <taxon>Roseomonas</taxon>
    </lineage>
</organism>
<dbReference type="EMBL" id="MLCO01000418">
    <property type="protein sequence ID" value="ONG44605.1"/>
    <property type="molecule type" value="Genomic_DNA"/>
</dbReference>
<feature type="region of interest" description="Disordered" evidence="1">
    <location>
        <begin position="126"/>
        <end position="230"/>
    </location>
</feature>
<dbReference type="Proteomes" id="UP000188879">
    <property type="component" value="Unassembled WGS sequence"/>
</dbReference>
<proteinExistence type="predicted"/>
<accession>A0A1V2GU16</accession>
<dbReference type="AlphaFoldDB" id="A0A1V2GU16"/>
<evidence type="ECO:0000313" key="3">
    <source>
        <dbReference type="Proteomes" id="UP000188879"/>
    </source>
</evidence>
<feature type="compositionally biased region" description="Low complexity" evidence="1">
    <location>
        <begin position="203"/>
        <end position="219"/>
    </location>
</feature>
<sequence length="230" mass="22903">MLPVSAASGQQGLSEFWAQLRARAEQAAQTAGNTTTDGTADPASTAPGTVVAPGVATPDGSTRYSDETEALLVALQSEPGTAPPPPQGPPPGGAPPAAEDEAAATGAIAALKALLEALQAEAEEDAVAEAAGEGTSIRAAGGNTLEEARASSATPPEASPIGQVQGLLQSIIGQLQADRSSGAERSAETQPAREEDPDRGFRQRALAEAARAYAAQQEEGPGNAAASIFA</sequence>
<feature type="compositionally biased region" description="Pro residues" evidence="1">
    <location>
        <begin position="81"/>
        <end position="94"/>
    </location>
</feature>
<feature type="region of interest" description="Disordered" evidence="1">
    <location>
        <begin position="22"/>
        <end position="103"/>
    </location>
</feature>
<dbReference type="RefSeq" id="WP_076960494.1">
    <property type="nucleotide sequence ID" value="NZ_MLCO01000418.1"/>
</dbReference>
<keyword evidence="3" id="KW-1185">Reference proteome</keyword>
<feature type="compositionally biased region" description="Basic and acidic residues" evidence="1">
    <location>
        <begin position="181"/>
        <end position="201"/>
    </location>
</feature>
<feature type="compositionally biased region" description="Low complexity" evidence="1">
    <location>
        <begin position="161"/>
        <end position="176"/>
    </location>
</feature>
<reference evidence="2 3" key="1">
    <citation type="submission" date="2016-10" db="EMBL/GenBank/DDBJ databases">
        <title>Draft Genome sequence of Roseomonas sp. strain M3.</title>
        <authorList>
            <person name="Subhash Y."/>
            <person name="Lee S."/>
        </authorList>
    </citation>
    <scope>NUCLEOTIDE SEQUENCE [LARGE SCALE GENOMIC DNA]</scope>
    <source>
        <strain evidence="2 3">M3</strain>
    </source>
</reference>